<dbReference type="GO" id="GO:0008408">
    <property type="term" value="F:3'-5' exonuclease activity"/>
    <property type="evidence" value="ECO:0007669"/>
    <property type="project" value="InterPro"/>
</dbReference>
<evidence type="ECO:0000256" key="7">
    <source>
        <dbReference type="ARBA" id="ARBA00049244"/>
    </source>
</evidence>
<evidence type="ECO:0000256" key="1">
    <source>
        <dbReference type="ARBA" id="ARBA00012417"/>
    </source>
</evidence>
<dbReference type="NCBIfam" id="NF005972">
    <property type="entry name" value="PRK08058.1"/>
    <property type="match status" value="1"/>
</dbReference>
<dbReference type="GO" id="GO:0009360">
    <property type="term" value="C:DNA polymerase III complex"/>
    <property type="evidence" value="ECO:0007669"/>
    <property type="project" value="InterPro"/>
</dbReference>
<dbReference type="InterPro" id="IPR050238">
    <property type="entry name" value="DNA_Rep/Repair_Clamp_Loader"/>
</dbReference>
<dbReference type="RefSeq" id="WP_222822913.1">
    <property type="nucleotide sequence ID" value="NZ_CP082237.1"/>
</dbReference>
<keyword evidence="3 9" id="KW-0808">Transferase</keyword>
<keyword evidence="6" id="KW-0239">DNA-directed DNA polymerase</keyword>
<evidence type="ECO:0000313" key="9">
    <source>
        <dbReference type="EMBL" id="QZT34331.1"/>
    </source>
</evidence>
<accession>A0A8X8IB15</accession>
<keyword evidence="5" id="KW-0235">DNA replication</keyword>
<dbReference type="GO" id="GO:0003887">
    <property type="term" value="F:DNA-directed DNA polymerase activity"/>
    <property type="evidence" value="ECO:0007669"/>
    <property type="project" value="UniProtKB-KW"/>
</dbReference>
<evidence type="ECO:0000259" key="8">
    <source>
        <dbReference type="Pfam" id="PF09115"/>
    </source>
</evidence>
<dbReference type="EC" id="2.7.7.7" evidence="1"/>
<dbReference type="PANTHER" id="PTHR11669:SF8">
    <property type="entry name" value="DNA POLYMERASE III SUBUNIT DELTA"/>
    <property type="match status" value="1"/>
</dbReference>
<gene>
    <name evidence="9" type="primary">holB</name>
    <name evidence="9" type="ORF">HUR95_02685</name>
</gene>
<dbReference type="GO" id="GO:0006261">
    <property type="term" value="P:DNA-templated DNA replication"/>
    <property type="evidence" value="ECO:0007669"/>
    <property type="project" value="TreeGrafter"/>
</dbReference>
<dbReference type="Gene3D" id="3.40.50.300">
    <property type="entry name" value="P-loop containing nucleotide triphosphate hydrolases"/>
    <property type="match status" value="1"/>
</dbReference>
<dbReference type="SUPFAM" id="SSF52540">
    <property type="entry name" value="P-loop containing nucleoside triphosphate hydrolases"/>
    <property type="match status" value="1"/>
</dbReference>
<sequence length="326" mass="37696">METAIEQQPRIRNFIEAVITKNRLAHAYLFIGPRGAGKREMATLFAQRLLCSQPDHPPCGRCLECRRIARHNHPDVHWLRPEGQSIKIDQVRQIQKAFAYRAQETAWRVLIIDQADTMTPQAANSLLKFVEEPQPGTVILMLAEDRELILPTIRSRCQELVFQPPSPGHLKALLIEQYGKSEAEASLVAHLTADVEEALNFCQIEWFAELKRVVLQLIEDCLRQDPRAVYQIQDAWLKVAKEKEHTDTGLDMMLFWYRDLLYIQLGMEDQIVYIGQEERLRKQGLSLSRVKIATAMEHILEAKRRLHAHVHPQLLLEQLVLRLQEG</sequence>
<dbReference type="PANTHER" id="PTHR11669">
    <property type="entry name" value="REPLICATION FACTOR C / DNA POLYMERASE III GAMMA-TAU SUBUNIT"/>
    <property type="match status" value="1"/>
</dbReference>
<evidence type="ECO:0000256" key="3">
    <source>
        <dbReference type="ARBA" id="ARBA00022679"/>
    </source>
</evidence>
<feature type="domain" description="DNA polymerase III delta subunit C-terminal" evidence="8">
    <location>
        <begin position="224"/>
        <end position="324"/>
    </location>
</feature>
<proteinExistence type="predicted"/>
<keyword evidence="4 9" id="KW-0548">Nucleotidyltransferase</keyword>
<evidence type="ECO:0000256" key="4">
    <source>
        <dbReference type="ARBA" id="ARBA00022695"/>
    </source>
</evidence>
<dbReference type="KEGG" id="cthu:HUR95_02685"/>
<evidence type="ECO:0000256" key="2">
    <source>
        <dbReference type="ARBA" id="ARBA00014363"/>
    </source>
</evidence>
<reference evidence="9 10" key="1">
    <citation type="journal article" date="2020" name="Extremophiles">
        <title>Genomic analysis of Caldalkalibacillus thermarum TA2.A1 reveals aerobic alkaliphilic metabolism and evolutionary hallmarks linking alkaliphilic bacteria and plant life.</title>
        <authorList>
            <person name="de Jong S.I."/>
            <person name="van den Broek M.A."/>
            <person name="Merkel A.Y."/>
            <person name="de la Torre Cortes P."/>
            <person name="Kalamorz F."/>
            <person name="Cook G.M."/>
            <person name="van Loosdrecht M.C.M."/>
            <person name="McMillan D.G.G."/>
        </authorList>
    </citation>
    <scope>NUCLEOTIDE SEQUENCE [LARGE SCALE GENOMIC DNA]</scope>
    <source>
        <strain evidence="9 10">TA2.A1</strain>
    </source>
</reference>
<dbReference type="AlphaFoldDB" id="A0A8X8IB15"/>
<protein>
    <recommendedName>
        <fullName evidence="2">DNA polymerase III subunit delta'</fullName>
        <ecNumber evidence="1">2.7.7.7</ecNumber>
    </recommendedName>
</protein>
<dbReference type="FunFam" id="3.40.50.300:FF:001255">
    <property type="entry name" value="DNA polymerase III subunit delta"/>
    <property type="match status" value="1"/>
</dbReference>
<dbReference type="Pfam" id="PF13177">
    <property type="entry name" value="DNA_pol3_delta2"/>
    <property type="match status" value="1"/>
</dbReference>
<name>A0A8X8IB15_CALTT</name>
<comment type="catalytic activity">
    <reaction evidence="7">
        <text>DNA(n) + a 2'-deoxyribonucleoside 5'-triphosphate = DNA(n+1) + diphosphate</text>
        <dbReference type="Rhea" id="RHEA:22508"/>
        <dbReference type="Rhea" id="RHEA-COMP:17339"/>
        <dbReference type="Rhea" id="RHEA-COMP:17340"/>
        <dbReference type="ChEBI" id="CHEBI:33019"/>
        <dbReference type="ChEBI" id="CHEBI:61560"/>
        <dbReference type="ChEBI" id="CHEBI:173112"/>
        <dbReference type="EC" id="2.7.7.7"/>
    </reaction>
</comment>
<evidence type="ECO:0000313" key="10">
    <source>
        <dbReference type="Proteomes" id="UP000825179"/>
    </source>
</evidence>
<dbReference type="Proteomes" id="UP000825179">
    <property type="component" value="Chromosome"/>
</dbReference>
<dbReference type="Pfam" id="PF09115">
    <property type="entry name" value="DNApol3-delta_C"/>
    <property type="match status" value="1"/>
</dbReference>
<dbReference type="InterPro" id="IPR015199">
    <property type="entry name" value="DNA_pol_III_delta_C"/>
</dbReference>
<keyword evidence="10" id="KW-1185">Reference proteome</keyword>
<evidence type="ECO:0000256" key="6">
    <source>
        <dbReference type="ARBA" id="ARBA00022932"/>
    </source>
</evidence>
<dbReference type="InterPro" id="IPR004622">
    <property type="entry name" value="DNA_pol_HolB"/>
</dbReference>
<dbReference type="NCBIfam" id="TIGR00678">
    <property type="entry name" value="holB"/>
    <property type="match status" value="1"/>
</dbReference>
<organism evidence="9 10">
    <name type="scientific">Caldalkalibacillus thermarum (strain TA2.A1)</name>
    <dbReference type="NCBI Taxonomy" id="986075"/>
    <lineage>
        <taxon>Bacteria</taxon>
        <taxon>Bacillati</taxon>
        <taxon>Bacillota</taxon>
        <taxon>Bacilli</taxon>
        <taxon>Bacillales</taxon>
        <taxon>Bacillaceae</taxon>
        <taxon>Caldalkalibacillus</taxon>
    </lineage>
</organism>
<dbReference type="InterPro" id="IPR027417">
    <property type="entry name" value="P-loop_NTPase"/>
</dbReference>
<evidence type="ECO:0000256" key="5">
    <source>
        <dbReference type="ARBA" id="ARBA00022705"/>
    </source>
</evidence>
<dbReference type="EMBL" id="CP082237">
    <property type="protein sequence ID" value="QZT34331.1"/>
    <property type="molecule type" value="Genomic_DNA"/>
</dbReference>
<dbReference type="GO" id="GO:0003677">
    <property type="term" value="F:DNA binding"/>
    <property type="evidence" value="ECO:0007669"/>
    <property type="project" value="InterPro"/>
</dbReference>